<dbReference type="PROSITE" id="PS51186">
    <property type="entry name" value="GNAT"/>
    <property type="match status" value="2"/>
</dbReference>
<feature type="domain" description="N-acetyltransferase" evidence="3">
    <location>
        <begin position="144"/>
        <end position="278"/>
    </location>
</feature>
<dbReference type="eggNOG" id="COG0456">
    <property type="taxonomic scope" value="Bacteria"/>
</dbReference>
<reference evidence="4" key="1">
    <citation type="submission" date="2008-12" db="EMBL/GenBank/DDBJ databases">
        <title>Complete sequence of Chloroflexus aggregans DSM 9485.</title>
        <authorList>
            <consortium name="US DOE Joint Genome Institute"/>
            <person name="Lucas S."/>
            <person name="Copeland A."/>
            <person name="Lapidus A."/>
            <person name="Glavina del Rio T."/>
            <person name="Dalin E."/>
            <person name="Tice H."/>
            <person name="Pitluck S."/>
            <person name="Foster B."/>
            <person name="Larimer F."/>
            <person name="Land M."/>
            <person name="Hauser L."/>
            <person name="Kyrpides N."/>
            <person name="Mikhailova N."/>
            <person name="Bryant D."/>
            <person name="Richardson P."/>
        </authorList>
    </citation>
    <scope>NUCLEOTIDE SEQUENCE</scope>
    <source>
        <strain evidence="4">DSM 9485</strain>
    </source>
</reference>
<proteinExistence type="predicted"/>
<dbReference type="EMBL" id="CP001337">
    <property type="protein sequence ID" value="ACL26524.1"/>
    <property type="molecule type" value="Genomic_DNA"/>
</dbReference>
<dbReference type="Gene3D" id="3.40.630.30">
    <property type="match status" value="1"/>
</dbReference>
<keyword evidence="2" id="KW-0012">Acyltransferase</keyword>
<dbReference type="InterPro" id="IPR016181">
    <property type="entry name" value="Acyl_CoA_acyltransferase"/>
</dbReference>
<dbReference type="InterPro" id="IPR000182">
    <property type="entry name" value="GNAT_dom"/>
</dbReference>
<dbReference type="KEGG" id="cag:Cagg_3688"/>
<dbReference type="GO" id="GO:0016747">
    <property type="term" value="F:acyltransferase activity, transferring groups other than amino-acyl groups"/>
    <property type="evidence" value="ECO:0007669"/>
    <property type="project" value="InterPro"/>
</dbReference>
<gene>
    <name evidence="4" type="ordered locus">Cagg_3688</name>
</gene>
<dbReference type="HOGENOM" id="CLU_846476_0_0_0"/>
<dbReference type="OrthoDB" id="159497at2"/>
<evidence type="ECO:0000313" key="4">
    <source>
        <dbReference type="EMBL" id="ACL26524.1"/>
    </source>
</evidence>
<organism evidence="4 5">
    <name type="scientific">Chloroflexus aggregans (strain MD-66 / DSM 9485)</name>
    <dbReference type="NCBI Taxonomy" id="326427"/>
    <lineage>
        <taxon>Bacteria</taxon>
        <taxon>Bacillati</taxon>
        <taxon>Chloroflexota</taxon>
        <taxon>Chloroflexia</taxon>
        <taxon>Chloroflexales</taxon>
        <taxon>Chloroflexineae</taxon>
        <taxon>Chloroflexaceae</taxon>
        <taxon>Chloroflexus</taxon>
    </lineage>
</organism>
<dbReference type="PANTHER" id="PTHR43420">
    <property type="entry name" value="ACETYLTRANSFERASE"/>
    <property type="match status" value="1"/>
</dbReference>
<accession>B8GAE9</accession>
<evidence type="ECO:0000256" key="1">
    <source>
        <dbReference type="ARBA" id="ARBA00022679"/>
    </source>
</evidence>
<dbReference type="CDD" id="cd04301">
    <property type="entry name" value="NAT_SF"/>
    <property type="match status" value="1"/>
</dbReference>
<dbReference type="InterPro" id="IPR050680">
    <property type="entry name" value="YpeA/RimI_acetyltransf"/>
</dbReference>
<dbReference type="RefSeq" id="WP_015942369.1">
    <property type="nucleotide sequence ID" value="NC_011831.1"/>
</dbReference>
<keyword evidence="5" id="KW-1185">Reference proteome</keyword>
<dbReference type="Pfam" id="PF00583">
    <property type="entry name" value="Acetyltransf_1"/>
    <property type="match status" value="2"/>
</dbReference>
<evidence type="ECO:0000313" key="5">
    <source>
        <dbReference type="Proteomes" id="UP000002508"/>
    </source>
</evidence>
<protein>
    <submittedName>
        <fullName evidence="4">GCN5-related N-acetyltransferase</fullName>
    </submittedName>
</protein>
<feature type="domain" description="N-acetyltransferase" evidence="3">
    <location>
        <begin position="3"/>
        <end position="141"/>
    </location>
</feature>
<dbReference type="STRING" id="326427.Cagg_3688"/>
<dbReference type="Proteomes" id="UP000002508">
    <property type="component" value="Chromosome"/>
</dbReference>
<sequence length="278" mass="30487">MTTTITIITANEWPTVLAVFDRCNQSDGIVLPVWLDADPPPTLAAARIGETVVGGAVMYGYFAIEAVIAVDPAWRRRGIGRQLVTQIARWANARNGSWQMIADEAGPAVAPFATALQLRRVLVETLLELDPAQLPPLPPLPATWQTRLAEPGDANAITAIIADAFGDPAAEVAAFVTDRIANPVHRFVIGEVAGTSVAVLRLLRSEQGIMITTFGVRRALQGQGYGRLLLLTTLHHLYEAGYQRIQIEVEERNTPAYRLYRSCGFIPTRWYGVYERAE</sequence>
<dbReference type="SUPFAM" id="SSF55729">
    <property type="entry name" value="Acyl-CoA N-acyltransferases (Nat)"/>
    <property type="match status" value="1"/>
</dbReference>
<evidence type="ECO:0000256" key="2">
    <source>
        <dbReference type="ARBA" id="ARBA00023315"/>
    </source>
</evidence>
<dbReference type="PANTHER" id="PTHR43420:SF44">
    <property type="entry name" value="ACETYLTRANSFERASE YPEA"/>
    <property type="match status" value="1"/>
</dbReference>
<name>B8GAE9_CHLAD</name>
<keyword evidence="1" id="KW-0808">Transferase</keyword>
<evidence type="ECO:0000259" key="3">
    <source>
        <dbReference type="PROSITE" id="PS51186"/>
    </source>
</evidence>
<dbReference type="AlphaFoldDB" id="B8GAE9"/>